<dbReference type="PANTHER" id="PTHR43085">
    <property type="entry name" value="HEXOKINASE FAMILY MEMBER"/>
    <property type="match status" value="1"/>
</dbReference>
<reference evidence="7" key="1">
    <citation type="submission" date="2017-07" db="EMBL/GenBank/DDBJ databases">
        <authorList>
            <person name="Varghese N."/>
            <person name="Submissions S."/>
        </authorList>
    </citation>
    <scope>NUCLEOTIDE SEQUENCE [LARGE SCALE GENOMIC DNA]</scope>
    <source>
        <strain evidence="7">NLAE-zl-C134</strain>
    </source>
</reference>
<evidence type="ECO:0000256" key="4">
    <source>
        <dbReference type="RuleBase" id="RU003704"/>
    </source>
</evidence>
<dbReference type="OrthoDB" id="9813569at2"/>
<comment type="similarity">
    <text evidence="1 4">Belongs to the carbohydrate kinase PfkB family.</text>
</comment>
<dbReference type="InterPro" id="IPR002139">
    <property type="entry name" value="Ribo/fructo_kinase"/>
</dbReference>
<proteinExistence type="inferred from homology"/>
<evidence type="ECO:0000256" key="2">
    <source>
        <dbReference type="ARBA" id="ARBA00022679"/>
    </source>
</evidence>
<evidence type="ECO:0000259" key="5">
    <source>
        <dbReference type="Pfam" id="PF00294"/>
    </source>
</evidence>
<dbReference type="GO" id="GO:0005829">
    <property type="term" value="C:cytosol"/>
    <property type="evidence" value="ECO:0007669"/>
    <property type="project" value="TreeGrafter"/>
</dbReference>
<evidence type="ECO:0000313" key="7">
    <source>
        <dbReference type="Proteomes" id="UP000254051"/>
    </source>
</evidence>
<dbReference type="Proteomes" id="UP000254051">
    <property type="component" value="Unassembled WGS sequence"/>
</dbReference>
<dbReference type="GO" id="GO:0008673">
    <property type="term" value="F:2-dehydro-3-deoxygluconokinase activity"/>
    <property type="evidence" value="ECO:0007669"/>
    <property type="project" value="TreeGrafter"/>
</dbReference>
<dbReference type="Pfam" id="PF00294">
    <property type="entry name" value="PfkB"/>
    <property type="match status" value="1"/>
</dbReference>
<name>A0A315ZVA6_9FIRM</name>
<dbReference type="GO" id="GO:0008865">
    <property type="term" value="F:fructokinase activity"/>
    <property type="evidence" value="ECO:0007669"/>
    <property type="project" value="UniProtKB-ARBA"/>
</dbReference>
<feature type="domain" description="Carbohydrate kinase PfkB" evidence="5">
    <location>
        <begin position="5"/>
        <end position="302"/>
    </location>
</feature>
<dbReference type="GO" id="GO:0019698">
    <property type="term" value="P:D-galacturonate catabolic process"/>
    <property type="evidence" value="ECO:0007669"/>
    <property type="project" value="TreeGrafter"/>
</dbReference>
<keyword evidence="2 4" id="KW-0808">Transferase</keyword>
<dbReference type="GO" id="GO:0006974">
    <property type="term" value="P:DNA damage response"/>
    <property type="evidence" value="ECO:0007669"/>
    <property type="project" value="TreeGrafter"/>
</dbReference>
<dbReference type="RefSeq" id="WP_109712364.1">
    <property type="nucleotide sequence ID" value="NZ_QGDS01000009.1"/>
</dbReference>
<evidence type="ECO:0000256" key="3">
    <source>
        <dbReference type="ARBA" id="ARBA00022777"/>
    </source>
</evidence>
<protein>
    <submittedName>
        <fullName evidence="6">2-keto-3-deoxygluconate kinase</fullName>
    </submittedName>
</protein>
<evidence type="ECO:0000313" key="6">
    <source>
        <dbReference type="EMBL" id="SUQ14970.1"/>
    </source>
</evidence>
<dbReference type="EMBL" id="UHJJ01000009">
    <property type="protein sequence ID" value="SUQ14970.1"/>
    <property type="molecule type" value="Genomic_DNA"/>
</dbReference>
<keyword evidence="3 4" id="KW-0418">Kinase</keyword>
<dbReference type="CDD" id="cd01166">
    <property type="entry name" value="KdgK"/>
    <property type="match status" value="1"/>
</dbReference>
<dbReference type="InterPro" id="IPR002173">
    <property type="entry name" value="Carboh/pur_kinase_PfkB_CS"/>
</dbReference>
<dbReference type="SUPFAM" id="SSF53613">
    <property type="entry name" value="Ribokinase-like"/>
    <property type="match status" value="1"/>
</dbReference>
<dbReference type="Gene3D" id="3.40.1190.20">
    <property type="match status" value="1"/>
</dbReference>
<dbReference type="InterPro" id="IPR029056">
    <property type="entry name" value="Ribokinase-like"/>
</dbReference>
<dbReference type="GO" id="GO:0042840">
    <property type="term" value="P:D-glucuronate catabolic process"/>
    <property type="evidence" value="ECO:0007669"/>
    <property type="project" value="TreeGrafter"/>
</dbReference>
<dbReference type="GO" id="GO:0006000">
    <property type="term" value="P:fructose metabolic process"/>
    <property type="evidence" value="ECO:0007669"/>
    <property type="project" value="UniProtKB-ARBA"/>
</dbReference>
<organism evidence="6 7">
    <name type="scientific">Faecalicatena contorta</name>
    <dbReference type="NCBI Taxonomy" id="39482"/>
    <lineage>
        <taxon>Bacteria</taxon>
        <taxon>Bacillati</taxon>
        <taxon>Bacillota</taxon>
        <taxon>Clostridia</taxon>
        <taxon>Lachnospirales</taxon>
        <taxon>Lachnospiraceae</taxon>
        <taxon>Faecalicatena</taxon>
    </lineage>
</organism>
<dbReference type="PRINTS" id="PR00990">
    <property type="entry name" value="RIBOKINASE"/>
</dbReference>
<dbReference type="InterPro" id="IPR011611">
    <property type="entry name" value="PfkB_dom"/>
</dbReference>
<keyword evidence="7" id="KW-1185">Reference proteome</keyword>
<gene>
    <name evidence="6" type="ORF">SAMN05216529_10920</name>
</gene>
<accession>A0A315ZVA6</accession>
<dbReference type="PANTHER" id="PTHR43085:SF15">
    <property type="entry name" value="2-DEHYDRO-3-DEOXYGLUCONOKINASE"/>
    <property type="match status" value="1"/>
</dbReference>
<dbReference type="InterPro" id="IPR050306">
    <property type="entry name" value="PfkB_Carbo_kinase"/>
</dbReference>
<dbReference type="AlphaFoldDB" id="A0A315ZVA6"/>
<sequence length="315" mass="34024">MSKSVILIGEPLGLLIAQSEGPLENVSGYSLAVAGAEFNVAVGLARLEHKVTYFTKLGNDPFGKLVTNVIKQNQIGTEFIQYSDERTTGFMLKSMVSSGDPEIFYYRKNSAASTLSKEDIDQIDLKSYGFLHLTGIPPALSTSTREAVFYLIEKAKKHSLLISFDPNLRPQLWESRDMMITTINKLAALSDIVFPGENEGEILCGSKDPKIISKFYHNLGVKAVVTKLGSSGAYISDENTETVIPGFPVKKVVDTVGAGDGFAAGVISALIEGCTLSDAVLRGNAIGAIQVMSRGDNDGLPNRDTLMRFMEEGTL</sequence>
<evidence type="ECO:0000256" key="1">
    <source>
        <dbReference type="ARBA" id="ARBA00010688"/>
    </source>
</evidence>
<dbReference type="PROSITE" id="PS00584">
    <property type="entry name" value="PFKB_KINASES_2"/>
    <property type="match status" value="1"/>
</dbReference>